<dbReference type="GeneID" id="301846203"/>
<feature type="transmembrane region" description="Helical" evidence="1">
    <location>
        <begin position="66"/>
        <end position="86"/>
    </location>
</feature>
<evidence type="ECO:0008006" key="4">
    <source>
        <dbReference type="Google" id="ProtNLM"/>
    </source>
</evidence>
<keyword evidence="1" id="KW-0472">Membrane</keyword>
<evidence type="ECO:0000256" key="1">
    <source>
        <dbReference type="SAM" id="Phobius"/>
    </source>
</evidence>
<sequence length="317" mass="31643">MVTMGAVDVRRSGPGPVRLGICCATIAACVPYLALKVMWLSGSSAGAATAAGAAELLDARHLVGDVITGLMELAAIALVLALTFPWGRRLPRVLALGPIWAATGLLAPIAFGLPVGLVAQVVLGGSPAPADNGLQGWVYAVVYGGFVAQAVGLLAAFVGYARDRWPVVFRIRVPELAPRRPGPLVTPAAVVVLGYAAMLLAWSVSGARWGGPAGFDTAGQKSFLLAQGLLVAGGAVAVLNLVRRRGSGRVLPRVAVAWAGTGVAVTSGPTHIALSNNGAVSALFAAVSLAGAVCGVVLLVAGASTVAAPASDGAAAR</sequence>
<keyword evidence="1" id="KW-1133">Transmembrane helix</keyword>
<accession>A0A3N2H0X6</accession>
<keyword evidence="3" id="KW-1185">Reference proteome</keyword>
<comment type="caution">
    <text evidence="2">The sequence shown here is derived from an EMBL/GenBank/DDBJ whole genome shotgun (WGS) entry which is preliminary data.</text>
</comment>
<keyword evidence="1" id="KW-0812">Transmembrane</keyword>
<organism evidence="2 3">
    <name type="scientific">Amycolatopsis thermoflava</name>
    <dbReference type="NCBI Taxonomy" id="84480"/>
    <lineage>
        <taxon>Bacteria</taxon>
        <taxon>Bacillati</taxon>
        <taxon>Actinomycetota</taxon>
        <taxon>Actinomycetes</taxon>
        <taxon>Pseudonocardiales</taxon>
        <taxon>Pseudonocardiaceae</taxon>
        <taxon>Amycolatopsis</taxon>
        <taxon>Amycolatopsis methanolica group</taxon>
    </lineage>
</organism>
<feature type="transmembrane region" description="Helical" evidence="1">
    <location>
        <begin position="224"/>
        <end position="242"/>
    </location>
</feature>
<reference evidence="2 3" key="1">
    <citation type="submission" date="2018-11" db="EMBL/GenBank/DDBJ databases">
        <title>Sequencing the genomes of 1000 actinobacteria strains.</title>
        <authorList>
            <person name="Klenk H.-P."/>
        </authorList>
    </citation>
    <scope>NUCLEOTIDE SEQUENCE [LARGE SCALE GENOMIC DNA]</scope>
    <source>
        <strain evidence="2 3">DSM 44348</strain>
    </source>
</reference>
<gene>
    <name evidence="2" type="ORF">EDD35_4887</name>
</gene>
<dbReference type="EMBL" id="RKHY01000001">
    <property type="protein sequence ID" value="ROS42497.1"/>
    <property type="molecule type" value="Genomic_DNA"/>
</dbReference>
<proteinExistence type="predicted"/>
<feature type="transmembrane region" description="Helical" evidence="1">
    <location>
        <begin position="280"/>
        <end position="301"/>
    </location>
</feature>
<dbReference type="RefSeq" id="WP_123685116.1">
    <property type="nucleotide sequence ID" value="NZ_CBDRBK010000023.1"/>
</dbReference>
<protein>
    <recommendedName>
        <fullName evidence="4">LigA protein</fullName>
    </recommendedName>
</protein>
<evidence type="ECO:0000313" key="2">
    <source>
        <dbReference type="EMBL" id="ROS42497.1"/>
    </source>
</evidence>
<feature type="transmembrane region" description="Helical" evidence="1">
    <location>
        <begin position="254"/>
        <end position="274"/>
    </location>
</feature>
<name>A0A3N2H0X6_9PSEU</name>
<feature type="transmembrane region" description="Helical" evidence="1">
    <location>
        <begin position="182"/>
        <end position="204"/>
    </location>
</feature>
<dbReference type="AlphaFoldDB" id="A0A3N2H0X6"/>
<feature type="transmembrane region" description="Helical" evidence="1">
    <location>
        <begin position="93"/>
        <end position="117"/>
    </location>
</feature>
<feature type="transmembrane region" description="Helical" evidence="1">
    <location>
        <begin position="17"/>
        <end position="35"/>
    </location>
</feature>
<dbReference type="Proteomes" id="UP000274843">
    <property type="component" value="Unassembled WGS sequence"/>
</dbReference>
<feature type="transmembrane region" description="Helical" evidence="1">
    <location>
        <begin position="137"/>
        <end position="161"/>
    </location>
</feature>
<evidence type="ECO:0000313" key="3">
    <source>
        <dbReference type="Proteomes" id="UP000274843"/>
    </source>
</evidence>